<organism evidence="2 3">
    <name type="scientific">Paenibacillus alvei</name>
    <name type="common">Bacillus alvei</name>
    <dbReference type="NCBI Taxonomy" id="44250"/>
    <lineage>
        <taxon>Bacteria</taxon>
        <taxon>Bacillati</taxon>
        <taxon>Bacillota</taxon>
        <taxon>Bacilli</taxon>
        <taxon>Bacillales</taxon>
        <taxon>Paenibacillaceae</taxon>
        <taxon>Paenibacillus</taxon>
    </lineage>
</organism>
<dbReference type="Gene3D" id="3.40.50.720">
    <property type="entry name" value="NAD(P)-binding Rossmann-like Domain"/>
    <property type="match status" value="1"/>
</dbReference>
<accession>A0A383R7S7</accession>
<dbReference type="RefSeq" id="WP_138184935.1">
    <property type="nucleotide sequence ID" value="NZ_LS992241.1"/>
</dbReference>
<dbReference type="EMBL" id="LS992241">
    <property type="protein sequence ID" value="SYX82642.1"/>
    <property type="molecule type" value="Genomic_DNA"/>
</dbReference>
<dbReference type="Pfam" id="PF13380">
    <property type="entry name" value="CoA_binding_2"/>
    <property type="match status" value="1"/>
</dbReference>
<protein>
    <submittedName>
        <fullName evidence="2">Putative acyl-CoA-binding protein</fullName>
    </submittedName>
</protein>
<evidence type="ECO:0000259" key="1">
    <source>
        <dbReference type="SMART" id="SM00881"/>
    </source>
</evidence>
<dbReference type="InterPro" id="IPR003781">
    <property type="entry name" value="CoA-bd"/>
</dbReference>
<dbReference type="SUPFAM" id="SSF51735">
    <property type="entry name" value="NAD(P)-binding Rossmann-fold domains"/>
    <property type="match status" value="1"/>
</dbReference>
<dbReference type="AlphaFoldDB" id="A0A383R7S7"/>
<sequence length="147" mass="16015">MSYQHPSQEAIKELLRSSTNIAVVGLSDDPTRVSYMVAEAMQRKGYRIIPVNPKSESILGEQCYASLRDVPDHIDIVNVFRRSEYCADVAREAAAVNAGAIWLQQGIVSEEAAAIAEEHGMTVVMDLCIKVLDSILLPHGKGESAST</sequence>
<dbReference type="SMART" id="SM00881">
    <property type="entry name" value="CoA_binding"/>
    <property type="match status" value="1"/>
</dbReference>
<evidence type="ECO:0000313" key="2">
    <source>
        <dbReference type="EMBL" id="SYX82642.1"/>
    </source>
</evidence>
<dbReference type="Proteomes" id="UP000304148">
    <property type="component" value="Chromosome"/>
</dbReference>
<proteinExistence type="predicted"/>
<dbReference type="PANTHER" id="PTHR33303:SF2">
    <property type="entry name" value="COA-BINDING DOMAIN-CONTAINING PROTEIN"/>
    <property type="match status" value="1"/>
</dbReference>
<reference evidence="3" key="1">
    <citation type="submission" date="2018-08" db="EMBL/GenBank/DDBJ databases">
        <authorList>
            <person name="Chevrot R."/>
        </authorList>
    </citation>
    <scope>NUCLEOTIDE SEQUENCE [LARGE SCALE GENOMIC DNA]</scope>
</reference>
<dbReference type="InterPro" id="IPR036291">
    <property type="entry name" value="NAD(P)-bd_dom_sf"/>
</dbReference>
<dbReference type="PANTHER" id="PTHR33303">
    <property type="entry name" value="CYTOPLASMIC PROTEIN-RELATED"/>
    <property type="match status" value="1"/>
</dbReference>
<name>A0A383R7S7_PAEAL</name>
<gene>
    <name evidence="2" type="primary">yneT</name>
    <name evidence="2" type="ORF">PBLR_11064</name>
</gene>
<feature type="domain" description="CoA-binding" evidence="1">
    <location>
        <begin position="14"/>
        <end position="107"/>
    </location>
</feature>
<evidence type="ECO:0000313" key="3">
    <source>
        <dbReference type="Proteomes" id="UP000304148"/>
    </source>
</evidence>